<dbReference type="PANTHER" id="PTHR45947">
    <property type="entry name" value="SULFOQUINOVOSYL TRANSFERASE SQD2"/>
    <property type="match status" value="1"/>
</dbReference>
<protein>
    <submittedName>
        <fullName evidence="1">Glycosyltransferase family 1 protein</fullName>
    </submittedName>
</protein>
<dbReference type="GO" id="GO:0016757">
    <property type="term" value="F:glycosyltransferase activity"/>
    <property type="evidence" value="ECO:0007669"/>
    <property type="project" value="TreeGrafter"/>
</dbReference>
<proteinExistence type="predicted"/>
<accession>A0A5C8KAL8</accession>
<keyword evidence="2" id="KW-1185">Reference proteome</keyword>
<evidence type="ECO:0000313" key="1">
    <source>
        <dbReference type="EMBL" id="TXK52119.1"/>
    </source>
</evidence>
<dbReference type="Gene3D" id="3.40.50.11010">
    <property type="match status" value="1"/>
</dbReference>
<keyword evidence="1" id="KW-0808">Transferase</keyword>
<name>A0A5C8KAL8_9BACT</name>
<organism evidence="1 2">
    <name type="scientific">Pontibacter qinzhouensis</name>
    <dbReference type="NCBI Taxonomy" id="2603253"/>
    <lineage>
        <taxon>Bacteria</taxon>
        <taxon>Pseudomonadati</taxon>
        <taxon>Bacteroidota</taxon>
        <taxon>Cytophagia</taxon>
        <taxon>Cytophagales</taxon>
        <taxon>Hymenobacteraceae</taxon>
        <taxon>Pontibacter</taxon>
    </lineage>
</organism>
<gene>
    <name evidence="1" type="ORF">FVR03_02320</name>
</gene>
<dbReference type="InterPro" id="IPR050194">
    <property type="entry name" value="Glycosyltransferase_grp1"/>
</dbReference>
<dbReference type="SUPFAM" id="SSF53756">
    <property type="entry name" value="UDP-Glycosyltransferase/glycogen phosphorylase"/>
    <property type="match status" value="1"/>
</dbReference>
<evidence type="ECO:0000313" key="2">
    <source>
        <dbReference type="Proteomes" id="UP000321926"/>
    </source>
</evidence>
<comment type="caution">
    <text evidence="1">The sequence shown here is derived from an EMBL/GenBank/DDBJ whole genome shotgun (WGS) entry which is preliminary data.</text>
</comment>
<reference evidence="1 2" key="1">
    <citation type="submission" date="2019-08" db="EMBL/GenBank/DDBJ databases">
        <authorList>
            <person name="Shi S."/>
        </authorList>
    </citation>
    <scope>NUCLEOTIDE SEQUENCE [LARGE SCALE GENOMIC DNA]</scope>
    <source>
        <strain evidence="1 2">GY10130</strain>
    </source>
</reference>
<sequence length="422" mass="47378">MDKADYDIVILSTARVDDAYSSSALSLAKELAKNNRVFFIEHPFSAKDFVTQYSAGQKIKDRKQALLFGENMYRHTNGTTTNFTVVTPKLTLPINWLSAGKLYDALSGLNDRILGATLRTVIKDHQIKKYLFINIFVPYYLRNIPADIQPDLTIYYTVDDISQEPYIAKHGVRLEKEAVKKADMALATSKELTRLLGSYSDNVRFLPNAADTGLFRKAAETKLARPEELKGITQKIICYTGNIGTRINYQLLKAIALQHPDKVLLMVGPVSNHDYVTTGLDKLQNVLFVGPKNIADLPAYLQYSDCTIIPFEYSTLTKSIYPLKVNEYLAAGKPVVSTAFSDDIIDFKDVVYIAQTEQEFVNKISEAIATDDADKKQDRMQTAQLNTWKARAEKFWELVEEQQESNAPAKATPARFVSAASL</sequence>
<dbReference type="OrthoDB" id="9816564at2"/>
<dbReference type="Gene3D" id="3.40.50.2000">
    <property type="entry name" value="Glycogen Phosphorylase B"/>
    <property type="match status" value="1"/>
</dbReference>
<dbReference type="PANTHER" id="PTHR45947:SF3">
    <property type="entry name" value="SULFOQUINOVOSYL TRANSFERASE SQD2"/>
    <property type="match status" value="1"/>
</dbReference>
<dbReference type="RefSeq" id="WP_147920147.1">
    <property type="nucleotide sequence ID" value="NZ_VRTY01000005.1"/>
</dbReference>
<dbReference type="EMBL" id="VRTY01000005">
    <property type="protein sequence ID" value="TXK52119.1"/>
    <property type="molecule type" value="Genomic_DNA"/>
</dbReference>
<dbReference type="AlphaFoldDB" id="A0A5C8KAL8"/>
<dbReference type="Pfam" id="PF13692">
    <property type="entry name" value="Glyco_trans_1_4"/>
    <property type="match status" value="1"/>
</dbReference>
<dbReference type="Proteomes" id="UP000321926">
    <property type="component" value="Unassembled WGS sequence"/>
</dbReference>